<dbReference type="EMBL" id="MK500329">
    <property type="protein sequence ID" value="QBK86099.1"/>
    <property type="molecule type" value="Genomic_DNA"/>
</dbReference>
<sequence length="142" mass="15609">MVARVFHTINGYIVRVEANTYDGPRALEAILAEVGHQVWEFREAVPGDAKHLNDGGCHGEKLALADDLGGSTFAWKVITRRCLCILPPLLAETLGVRWVDTNSESCGLWKGLENAKNGGINIEHTCWNDDNFGPDGDHELPE</sequence>
<evidence type="ECO:0000313" key="1">
    <source>
        <dbReference type="EMBL" id="QBK86099.1"/>
    </source>
</evidence>
<name>A0A481YSQ5_9VIRU</name>
<reference evidence="1" key="1">
    <citation type="journal article" date="2019" name="MBio">
        <title>Virus Genomes from Deep Sea Sediments Expand the Ocean Megavirome and Support Independent Origins of Viral Gigantism.</title>
        <authorList>
            <person name="Backstrom D."/>
            <person name="Yutin N."/>
            <person name="Jorgensen S.L."/>
            <person name="Dharamshi J."/>
            <person name="Homa F."/>
            <person name="Zaremba-Niedwiedzka K."/>
            <person name="Spang A."/>
            <person name="Wolf Y.I."/>
            <person name="Koonin E.V."/>
            <person name="Ettema T.J."/>
        </authorList>
    </citation>
    <scope>NUCLEOTIDE SEQUENCE</scope>
</reference>
<gene>
    <name evidence="1" type="ORF">LCMAC101_06940</name>
</gene>
<protein>
    <submittedName>
        <fullName evidence="1">Uncharacterized protein</fullName>
    </submittedName>
</protein>
<organism evidence="1">
    <name type="scientific">Marseillevirus LCMAC101</name>
    <dbReference type="NCBI Taxonomy" id="2506602"/>
    <lineage>
        <taxon>Viruses</taxon>
        <taxon>Varidnaviria</taxon>
        <taxon>Bamfordvirae</taxon>
        <taxon>Nucleocytoviricota</taxon>
        <taxon>Megaviricetes</taxon>
        <taxon>Pimascovirales</taxon>
        <taxon>Pimascovirales incertae sedis</taxon>
        <taxon>Marseilleviridae</taxon>
    </lineage>
</organism>
<proteinExistence type="predicted"/>
<accession>A0A481YSQ5</accession>